<dbReference type="Ensembl" id="ENSBGRT00000030378.1">
    <property type="protein sequence ID" value="ENSBGRP00000026313.1"/>
    <property type="gene ID" value="ENSBGRG00000016502.1"/>
</dbReference>
<feature type="region of interest" description="Disordered" evidence="14">
    <location>
        <begin position="1279"/>
        <end position="1316"/>
    </location>
</feature>
<evidence type="ECO:0000256" key="4">
    <source>
        <dbReference type="ARBA" id="ARBA00022588"/>
    </source>
</evidence>
<gene>
    <name evidence="17" type="primary">TLR3</name>
</gene>
<dbReference type="PROSITE" id="PS51450">
    <property type="entry name" value="LRR"/>
    <property type="match status" value="7"/>
</dbReference>
<keyword evidence="6" id="KW-0812">Transmembrane</keyword>
<evidence type="ECO:0000256" key="10">
    <source>
        <dbReference type="ARBA" id="ARBA00022989"/>
    </source>
</evidence>
<dbReference type="SUPFAM" id="SSF52058">
    <property type="entry name" value="L domain-like"/>
    <property type="match status" value="2"/>
</dbReference>
<dbReference type="InterPro" id="IPR022194">
    <property type="entry name" value="DUF3719"/>
</dbReference>
<dbReference type="Gene3D" id="3.40.50.10140">
    <property type="entry name" value="Toll/interleukin-1 receptor homology (TIR) domain"/>
    <property type="match status" value="1"/>
</dbReference>
<dbReference type="InterPro" id="IPR003591">
    <property type="entry name" value="Leu-rich_rpt_typical-subtyp"/>
</dbReference>
<keyword evidence="11" id="KW-0472">Membrane</keyword>
<dbReference type="SMART" id="SM00255">
    <property type="entry name" value="TIR"/>
    <property type="match status" value="1"/>
</dbReference>
<comment type="similarity">
    <text evidence="2">Belongs to the FAM149 family.</text>
</comment>
<evidence type="ECO:0000256" key="15">
    <source>
        <dbReference type="SAM" id="SignalP"/>
    </source>
</evidence>
<evidence type="ECO:0000256" key="11">
    <source>
        <dbReference type="ARBA" id="ARBA00023136"/>
    </source>
</evidence>
<evidence type="ECO:0000313" key="17">
    <source>
        <dbReference type="Ensembl" id="ENSBGRP00000026313.1"/>
    </source>
</evidence>
<dbReference type="PANTHER" id="PTHR31997:SF2">
    <property type="entry name" value="PROTEIN FAM149A"/>
    <property type="match status" value="1"/>
</dbReference>
<dbReference type="GeneTree" id="ENSGT00940000159678"/>
<comment type="similarity">
    <text evidence="3">Belongs to the Toll-like receptor family.</text>
</comment>
<comment type="subcellular location">
    <subcellularLocation>
        <location evidence="1">Membrane</location>
        <topology evidence="1">Single-pass type I membrane protein</topology>
    </subcellularLocation>
</comment>
<evidence type="ECO:0000256" key="2">
    <source>
        <dbReference type="ARBA" id="ARBA00008309"/>
    </source>
</evidence>
<dbReference type="GO" id="GO:0016020">
    <property type="term" value="C:membrane"/>
    <property type="evidence" value="ECO:0007669"/>
    <property type="project" value="UniProtKB-SubCell"/>
</dbReference>
<keyword evidence="18" id="KW-1185">Reference proteome</keyword>
<dbReference type="SMART" id="SM00082">
    <property type="entry name" value="LRRCT"/>
    <property type="match status" value="1"/>
</dbReference>
<dbReference type="GO" id="GO:0045087">
    <property type="term" value="P:innate immune response"/>
    <property type="evidence" value="ECO:0007669"/>
    <property type="project" value="UniProtKB-KW"/>
</dbReference>
<dbReference type="InterPro" id="IPR035897">
    <property type="entry name" value="Toll_tir_struct_dom_sf"/>
</dbReference>
<dbReference type="InterPro" id="IPR041015">
    <property type="entry name" value="TLR3_TMD"/>
</dbReference>
<evidence type="ECO:0000259" key="16">
    <source>
        <dbReference type="PROSITE" id="PS50104"/>
    </source>
</evidence>
<keyword evidence="10" id="KW-1133">Transmembrane helix</keyword>
<evidence type="ECO:0000313" key="18">
    <source>
        <dbReference type="Proteomes" id="UP000694520"/>
    </source>
</evidence>
<keyword evidence="4" id="KW-0399">Innate immunity</keyword>
<evidence type="ECO:0000256" key="13">
    <source>
        <dbReference type="ARBA" id="ARBA00023198"/>
    </source>
</evidence>
<evidence type="ECO:0000256" key="8">
    <source>
        <dbReference type="ARBA" id="ARBA00022737"/>
    </source>
</evidence>
<dbReference type="SMART" id="SM00365">
    <property type="entry name" value="LRR_SD22"/>
    <property type="match status" value="9"/>
</dbReference>
<dbReference type="PANTHER" id="PTHR31997">
    <property type="entry name" value="AGAP003710-PA"/>
    <property type="match status" value="1"/>
</dbReference>
<dbReference type="Gene3D" id="3.80.10.10">
    <property type="entry name" value="Ribonuclease Inhibitor"/>
    <property type="match status" value="1"/>
</dbReference>
<reference evidence="17" key="3">
    <citation type="submission" date="2025-09" db="UniProtKB">
        <authorList>
            <consortium name="Ensembl"/>
        </authorList>
    </citation>
    <scope>IDENTIFICATION</scope>
</reference>
<evidence type="ECO:0000256" key="12">
    <source>
        <dbReference type="ARBA" id="ARBA00023170"/>
    </source>
</evidence>
<accession>A0A8B9XVU3</accession>
<keyword evidence="12" id="KW-0675">Receptor</keyword>
<keyword evidence="5" id="KW-0433">Leucine-rich repeat</keyword>
<evidence type="ECO:0000256" key="7">
    <source>
        <dbReference type="ARBA" id="ARBA00022729"/>
    </source>
</evidence>
<protein>
    <submittedName>
        <fullName evidence="17">Toll like receptor 3</fullName>
    </submittedName>
</protein>
<evidence type="ECO:0000256" key="5">
    <source>
        <dbReference type="ARBA" id="ARBA00022614"/>
    </source>
</evidence>
<keyword evidence="7 15" id="KW-0732">Signal</keyword>
<dbReference type="Pfam" id="PF01582">
    <property type="entry name" value="TIR"/>
    <property type="match status" value="1"/>
</dbReference>
<sequence length="1419" mass="160696">MSRPLPYHIHFFSGLLTCWILCTSSAHKCTVRHEVADCSHLKLTQIPDDLPTNITVLNLTHNQLRRLPPANFTRYSQLTILDGGFNSISKLEPELCQSLPWLEILNLQHNEISQLSDKTFIFCMNLTELHLMSNSIQKIKNDPFKNLKNLIKLDLSHNGLSSTKLGTQLQLENLQELLLSNNKISSLTPEEFDFLGNSSLKRLELSSNQIKEFSPGCFHAIGKLSGLSLNNAKLSPSLTEKLCLELSNTSIENLSLSSNQLDTISHTTFDGLKQTNLTTLDLSRNSLRVMGNDSFAWLPHLEYLSLEYNNIEHLSSHSFYGLSNLRRLDLRRSFTRQSISLTSLPKIDDFSFQWLKCLEYLNMDDNNFPGIKRNTFTGLVRLKFLSLSNSFSSLRTLTNETFLSLAGCPLLLLNLTKNKISKIQSGAFSWLGHLEVLDLGLNEIGQELTGQEWRGLDNIVEIYLSYNKYLELTTNSFTSVPSLQRLMLRRVALKNVDCSPSPFRPLPNLVILDLSNNNIANINDELLKGLEKLEILDLQHNNLARLWKHANPGGPVQFLKGLFHLHILNLGSNGFDEIPVEAFKDLRELKSIDLGMNNLNILPQSVFDNQVSLKSLSLQKNLITSVQKTVFGPAFRNLSYLDMRFNPFDCTCESIAWFVNWINSTHTNISELSNHYLCNTPPQYHGYPVMLFDVSPCKDSAPFELLFMININILLIFIFIVLLIHFEGWRISFYWNVSVHRVLGFKEIDRAEQFEYAAYIIHAYKDRDWVWKHFSPMEEEDHTLRFCLEERDFEAGVLELEAIVNSIRRSRKIIFVVTQNLLKDPLCKRRGLSEGSGKQSFTVKSKDPLPTHFTKNVQKAIAKYSRESVSSFSSSGSPTPTEAPNSWSGSGTQSSTTGLSTERSSIYSWRDDEFDKASAQKVQQLFWEVEEMLFEGKVSPQTQNLQAECREWAGRSLHLRVLGRQLIPPADEGVEHFQSSRPASAIQRPFLDDCGHSSNIRELCISGSQIVPAVLPAPSLPGPDGTRVVDLLAHSSLEEEIFDVDGKIEEYFAFDRKQDGEDCLEQKPAHRRRTWRKHGLPPVSPHDCIRDAVAAEVFDHVWMNVVEVLEKLTRKHWELTEGKKQKEKLKVAENKSPPTVISRINADVSSVPPSRSSETRSVSLASHLNPQQIHRFSNNFYSDLNGVMTIQAKPLQQRPTCFADRTQSEQEDKPLGVGSAVLSSAQNRLARITDARGPQTSAKKTLAHRRLPSLTSDSQRLKIPSVYSDEVLRGTKLQTGVDRMGSPPTQTPRSRLPPIGSETGEHHVAGPGSRPVSLRGRHLQNHGLSALPDSVERSPLRERSLTMEQFSRPSTTHTFRSDTPRKGSLTLMEFAGHMWTGQGFLTGQCFPYTNKTMSYVKFQVFKIIYLERIILTKCL</sequence>
<reference evidence="17" key="1">
    <citation type="submission" date="2019-05" db="EMBL/GenBank/DDBJ databases">
        <authorList>
            <person name="Zhang S."/>
            <person name="Liu J."/>
        </authorList>
    </citation>
    <scope>NUCLEOTIDE SEQUENCE [LARGE SCALE GENOMIC DNA]</scope>
</reference>
<dbReference type="PROSITE" id="PS50104">
    <property type="entry name" value="TIR"/>
    <property type="match status" value="1"/>
</dbReference>
<dbReference type="Proteomes" id="UP000694520">
    <property type="component" value="Chromosome 28"/>
</dbReference>
<dbReference type="Pfam" id="PF17968">
    <property type="entry name" value="Tlr3_TMD"/>
    <property type="match status" value="1"/>
</dbReference>
<proteinExistence type="inferred from homology"/>
<evidence type="ECO:0000256" key="1">
    <source>
        <dbReference type="ARBA" id="ARBA00004479"/>
    </source>
</evidence>
<dbReference type="SUPFAM" id="SSF52200">
    <property type="entry name" value="Toll/Interleukin receptor TIR domain"/>
    <property type="match status" value="1"/>
</dbReference>
<feature type="region of interest" description="Disordered" evidence="14">
    <location>
        <begin position="870"/>
        <end position="901"/>
    </location>
</feature>
<dbReference type="FunFam" id="3.80.10.10:FF:000137">
    <property type="entry name" value="Toll-like receptor 3"/>
    <property type="match status" value="1"/>
</dbReference>
<dbReference type="GO" id="GO:0007165">
    <property type="term" value="P:signal transduction"/>
    <property type="evidence" value="ECO:0007669"/>
    <property type="project" value="InterPro"/>
</dbReference>
<organism evidence="17 18">
    <name type="scientific">Bos mutus grunniens</name>
    <name type="common">Wild yak</name>
    <name type="synonym">Bos grunniens</name>
    <dbReference type="NCBI Taxonomy" id="30521"/>
    <lineage>
        <taxon>Eukaryota</taxon>
        <taxon>Metazoa</taxon>
        <taxon>Chordata</taxon>
        <taxon>Craniata</taxon>
        <taxon>Vertebrata</taxon>
        <taxon>Euteleostomi</taxon>
        <taxon>Mammalia</taxon>
        <taxon>Eutheria</taxon>
        <taxon>Laurasiatheria</taxon>
        <taxon>Artiodactyla</taxon>
        <taxon>Ruminantia</taxon>
        <taxon>Pecora</taxon>
        <taxon>Bovidae</taxon>
        <taxon>Bovinae</taxon>
        <taxon>Bos</taxon>
    </lineage>
</organism>
<dbReference type="Pfam" id="PF13855">
    <property type="entry name" value="LRR_8"/>
    <property type="match status" value="6"/>
</dbReference>
<evidence type="ECO:0000256" key="14">
    <source>
        <dbReference type="SAM" id="MobiDB-lite"/>
    </source>
</evidence>
<evidence type="ECO:0000256" key="3">
    <source>
        <dbReference type="ARBA" id="ARBA00009634"/>
    </source>
</evidence>
<feature type="domain" description="TIR" evidence="16">
    <location>
        <begin position="754"/>
        <end position="861"/>
    </location>
</feature>
<evidence type="ECO:0000256" key="6">
    <source>
        <dbReference type="ARBA" id="ARBA00022692"/>
    </source>
</evidence>
<keyword evidence="13" id="KW-0395">Inflammatory response</keyword>
<dbReference type="InterPro" id="IPR039630">
    <property type="entry name" value="FAM149"/>
</dbReference>
<dbReference type="SMART" id="SM00369">
    <property type="entry name" value="LRR_TYP"/>
    <property type="match status" value="16"/>
</dbReference>
<name>A0A8B9XVU3_BOSMU</name>
<keyword evidence="9" id="KW-0391">Immunity</keyword>
<dbReference type="Pfam" id="PF12516">
    <property type="entry name" value="DUF3719"/>
    <property type="match status" value="1"/>
</dbReference>
<dbReference type="InterPro" id="IPR001611">
    <property type="entry name" value="Leu-rich_rpt"/>
</dbReference>
<dbReference type="GO" id="GO:0006954">
    <property type="term" value="P:inflammatory response"/>
    <property type="evidence" value="ECO:0007669"/>
    <property type="project" value="UniProtKB-KW"/>
</dbReference>
<dbReference type="InterPro" id="IPR032675">
    <property type="entry name" value="LRR_dom_sf"/>
</dbReference>
<dbReference type="InterPro" id="IPR000483">
    <property type="entry name" value="Cys-rich_flank_reg_C"/>
</dbReference>
<feature type="signal peptide" evidence="15">
    <location>
        <begin position="1"/>
        <end position="26"/>
    </location>
</feature>
<evidence type="ECO:0000256" key="9">
    <source>
        <dbReference type="ARBA" id="ARBA00022859"/>
    </source>
</evidence>
<feature type="compositionally biased region" description="Low complexity" evidence="14">
    <location>
        <begin position="886"/>
        <end position="901"/>
    </location>
</feature>
<keyword evidence="8" id="KW-0677">Repeat</keyword>
<dbReference type="InterPro" id="IPR000157">
    <property type="entry name" value="TIR_dom"/>
</dbReference>
<reference evidence="17" key="2">
    <citation type="submission" date="2025-08" db="UniProtKB">
        <authorList>
            <consortium name="Ensembl"/>
        </authorList>
    </citation>
    <scope>IDENTIFICATION</scope>
</reference>
<feature type="chain" id="PRO_5034630137" evidence="15">
    <location>
        <begin position="27"/>
        <end position="1419"/>
    </location>
</feature>